<dbReference type="PROSITE" id="PS50885">
    <property type="entry name" value="HAMP"/>
    <property type="match status" value="1"/>
</dbReference>
<gene>
    <name evidence="9" type="ORF">V6575_07170</name>
</gene>
<feature type="chain" id="PRO_5046120236" evidence="6">
    <location>
        <begin position="20"/>
        <end position="561"/>
    </location>
</feature>
<organism evidence="9 10">
    <name type="scientific">Roseibium algae</name>
    <dbReference type="NCBI Taxonomy" id="3123038"/>
    <lineage>
        <taxon>Bacteria</taxon>
        <taxon>Pseudomonadati</taxon>
        <taxon>Pseudomonadota</taxon>
        <taxon>Alphaproteobacteria</taxon>
        <taxon>Hyphomicrobiales</taxon>
        <taxon>Stappiaceae</taxon>
        <taxon>Roseibium</taxon>
    </lineage>
</organism>
<dbReference type="PRINTS" id="PR00260">
    <property type="entry name" value="CHEMTRNSDUCR"/>
</dbReference>
<dbReference type="PANTHER" id="PTHR32089:SF112">
    <property type="entry name" value="LYSOZYME-LIKE PROTEIN-RELATED"/>
    <property type="match status" value="1"/>
</dbReference>
<feature type="domain" description="Methyl-accepting transducer" evidence="7">
    <location>
        <begin position="280"/>
        <end position="541"/>
    </location>
</feature>
<keyword evidence="5" id="KW-0472">Membrane</keyword>
<accession>A0ABU8TIW0</accession>
<evidence type="ECO:0000313" key="10">
    <source>
        <dbReference type="Proteomes" id="UP001385499"/>
    </source>
</evidence>
<dbReference type="InterPro" id="IPR003660">
    <property type="entry name" value="HAMP_dom"/>
</dbReference>
<dbReference type="Pfam" id="PF00015">
    <property type="entry name" value="MCPsignal"/>
    <property type="match status" value="1"/>
</dbReference>
<reference evidence="9 10" key="1">
    <citation type="submission" date="2024-02" db="EMBL/GenBank/DDBJ databases">
        <title>Roseibium algae sp. nov., isolated from marine alga (Grateloupia sp.), showing potential in myo-inositol conversion.</title>
        <authorList>
            <person name="Wang Y."/>
        </authorList>
    </citation>
    <scope>NUCLEOTIDE SEQUENCE [LARGE SCALE GENOMIC DNA]</scope>
    <source>
        <strain evidence="9 10">H3510</strain>
    </source>
</reference>
<dbReference type="Gene3D" id="1.10.287.950">
    <property type="entry name" value="Methyl-accepting chemotaxis protein"/>
    <property type="match status" value="1"/>
</dbReference>
<sequence length="561" mass="60459">MFKKSSVAVKCAASFALLAAFGSITSAVVYTNSVNLHKVVLETARLHEIQLSAAQLTEELSAQIVEFKEFTMTGEPSVRKSAQARNQAIETELANLQKHRDQQLADVLDLAGQVEASWRAWLSGPIAVQMGYMRDIQTVQLARGLEIFGPGRDAVEKIRTAMTSLGMATDTKLAALRDQQHAMASQMTSASLIGGGWIVFLAILLGYVSFRVIARPLGELNEITEKLTKGDLTVDIQHTDRFDEIGRMHRALRIFRESLRQTEALQREAEEQREIGETKRREALQKVAAEFEVSVMAINNEIFASTDQLSGTSALLDDIATKTQSRASGVLDSSNQAASYTQTVATATEELTASIREVNTQIQTTSTLATDAAEEVRKTNSEVAALGEVVQRISGVTSIITDIAEQTNLLALNATIEAARAGDAGRGFSVVATEVKALAEQTAKATEQIEREIAEMKNAATRSLDATSAVSGLVGTIAERTSAMAAAAEEQNAATQEIARNVSQSATVTKNVTEEIGQVHDDSHETGKLSAEMNTAVKALLNRSESLRGSMTVFLNEIKAA</sequence>
<evidence type="ECO:0000256" key="2">
    <source>
        <dbReference type="ARBA" id="ARBA00029447"/>
    </source>
</evidence>
<dbReference type="Gene3D" id="6.10.340.10">
    <property type="match status" value="1"/>
</dbReference>
<dbReference type="SMART" id="SM00304">
    <property type="entry name" value="HAMP"/>
    <property type="match status" value="2"/>
</dbReference>
<evidence type="ECO:0000256" key="1">
    <source>
        <dbReference type="ARBA" id="ARBA00023224"/>
    </source>
</evidence>
<evidence type="ECO:0000313" key="9">
    <source>
        <dbReference type="EMBL" id="MEJ8473862.1"/>
    </source>
</evidence>
<dbReference type="EMBL" id="JBAKIA010000004">
    <property type="protein sequence ID" value="MEJ8473862.1"/>
    <property type="molecule type" value="Genomic_DNA"/>
</dbReference>
<evidence type="ECO:0000256" key="5">
    <source>
        <dbReference type="SAM" id="Phobius"/>
    </source>
</evidence>
<protein>
    <submittedName>
        <fullName evidence="9">Methyl-accepting chemotaxis protein</fullName>
    </submittedName>
</protein>
<evidence type="ECO:0000256" key="6">
    <source>
        <dbReference type="SAM" id="SignalP"/>
    </source>
</evidence>
<dbReference type="InterPro" id="IPR004089">
    <property type="entry name" value="MCPsignal_dom"/>
</dbReference>
<keyword evidence="1 3" id="KW-0807">Transducer</keyword>
<dbReference type="PANTHER" id="PTHR32089">
    <property type="entry name" value="METHYL-ACCEPTING CHEMOTAXIS PROTEIN MCPB"/>
    <property type="match status" value="1"/>
</dbReference>
<keyword evidence="5" id="KW-0812">Transmembrane</keyword>
<feature type="domain" description="HAMP" evidence="8">
    <location>
        <begin position="211"/>
        <end position="264"/>
    </location>
</feature>
<feature type="transmembrane region" description="Helical" evidence="5">
    <location>
        <begin position="190"/>
        <end position="210"/>
    </location>
</feature>
<keyword evidence="6" id="KW-0732">Signal</keyword>
<dbReference type="InterPro" id="IPR004090">
    <property type="entry name" value="Chemotax_Me-accpt_rcpt"/>
</dbReference>
<dbReference type="Pfam" id="PF00672">
    <property type="entry name" value="HAMP"/>
    <property type="match status" value="1"/>
</dbReference>
<dbReference type="SUPFAM" id="SSF58104">
    <property type="entry name" value="Methyl-accepting chemotaxis protein (MCP) signaling domain"/>
    <property type="match status" value="1"/>
</dbReference>
<evidence type="ECO:0000256" key="4">
    <source>
        <dbReference type="SAM" id="Coils"/>
    </source>
</evidence>
<keyword evidence="5" id="KW-1133">Transmembrane helix</keyword>
<comment type="similarity">
    <text evidence="2">Belongs to the methyl-accepting chemotaxis (MCP) protein family.</text>
</comment>
<evidence type="ECO:0000256" key="3">
    <source>
        <dbReference type="PROSITE-ProRule" id="PRU00284"/>
    </source>
</evidence>
<name>A0ABU8TIW0_9HYPH</name>
<dbReference type="CDD" id="cd06225">
    <property type="entry name" value="HAMP"/>
    <property type="match status" value="1"/>
</dbReference>
<evidence type="ECO:0000259" key="7">
    <source>
        <dbReference type="PROSITE" id="PS50111"/>
    </source>
</evidence>
<feature type="coiled-coil region" evidence="4">
    <location>
        <begin position="79"/>
        <end position="106"/>
    </location>
</feature>
<comment type="caution">
    <text evidence="9">The sequence shown here is derived from an EMBL/GenBank/DDBJ whole genome shotgun (WGS) entry which is preliminary data.</text>
</comment>
<evidence type="ECO:0000259" key="8">
    <source>
        <dbReference type="PROSITE" id="PS50885"/>
    </source>
</evidence>
<dbReference type="Proteomes" id="UP001385499">
    <property type="component" value="Unassembled WGS sequence"/>
</dbReference>
<keyword evidence="4" id="KW-0175">Coiled coil</keyword>
<dbReference type="PROSITE" id="PS50111">
    <property type="entry name" value="CHEMOTAXIS_TRANSDUC_2"/>
    <property type="match status" value="1"/>
</dbReference>
<keyword evidence="10" id="KW-1185">Reference proteome</keyword>
<dbReference type="SMART" id="SM00283">
    <property type="entry name" value="MA"/>
    <property type="match status" value="1"/>
</dbReference>
<proteinExistence type="inferred from homology"/>
<feature type="signal peptide" evidence="6">
    <location>
        <begin position="1"/>
        <end position="19"/>
    </location>
</feature>
<dbReference type="RefSeq" id="WP_340273549.1">
    <property type="nucleotide sequence ID" value="NZ_JBAKIA010000004.1"/>
</dbReference>